<keyword evidence="5" id="KW-1185">Reference proteome</keyword>
<dbReference type="Pfam" id="PF10482">
    <property type="entry name" value="CtIP_N"/>
    <property type="match status" value="1"/>
</dbReference>
<feature type="region of interest" description="Disordered" evidence="2">
    <location>
        <begin position="309"/>
        <end position="493"/>
    </location>
</feature>
<feature type="compositionally biased region" description="Low complexity" evidence="2">
    <location>
        <begin position="416"/>
        <end position="445"/>
    </location>
</feature>
<feature type="domain" description="DNA endonuclease Ctp1 N-terminal" evidence="3">
    <location>
        <begin position="4"/>
        <end position="122"/>
    </location>
</feature>
<feature type="compositionally biased region" description="Basic and acidic residues" evidence="2">
    <location>
        <begin position="553"/>
        <end position="575"/>
    </location>
</feature>
<comment type="caution">
    <text evidence="4">The sequence shown here is derived from an EMBL/GenBank/DDBJ whole genome shotgun (WGS) entry which is preliminary data.</text>
</comment>
<evidence type="ECO:0000256" key="2">
    <source>
        <dbReference type="SAM" id="MobiDB-lite"/>
    </source>
</evidence>
<dbReference type="EMBL" id="JBHFQA010000001">
    <property type="protein sequence ID" value="KAL2103501.1"/>
    <property type="molecule type" value="Genomic_DNA"/>
</dbReference>
<feature type="compositionally biased region" description="Polar residues" evidence="2">
    <location>
        <begin position="373"/>
        <end position="383"/>
    </location>
</feature>
<feature type="region of interest" description="Disordered" evidence="2">
    <location>
        <begin position="153"/>
        <end position="173"/>
    </location>
</feature>
<dbReference type="Proteomes" id="UP001591681">
    <property type="component" value="Unassembled WGS sequence"/>
</dbReference>
<name>A0ABD1KX03_9TELE</name>
<gene>
    <name evidence="4" type="ORF">ACEWY4_000369</name>
</gene>
<protein>
    <recommendedName>
        <fullName evidence="3">DNA endonuclease Ctp1 N-terminal domain-containing protein</fullName>
    </recommendedName>
</protein>
<evidence type="ECO:0000313" key="4">
    <source>
        <dbReference type="EMBL" id="KAL2103501.1"/>
    </source>
</evidence>
<keyword evidence="1" id="KW-0175">Coiled coil</keyword>
<feature type="compositionally biased region" description="Polar residues" evidence="2">
    <location>
        <begin position="507"/>
        <end position="516"/>
    </location>
</feature>
<feature type="region of interest" description="Disordered" evidence="2">
    <location>
        <begin position="507"/>
        <end position="575"/>
    </location>
</feature>
<accession>A0ABD1KX03</accession>
<proteinExistence type="predicted"/>
<organism evidence="4 5">
    <name type="scientific">Coilia grayii</name>
    <name type="common">Gray's grenadier anchovy</name>
    <dbReference type="NCBI Taxonomy" id="363190"/>
    <lineage>
        <taxon>Eukaryota</taxon>
        <taxon>Metazoa</taxon>
        <taxon>Chordata</taxon>
        <taxon>Craniata</taxon>
        <taxon>Vertebrata</taxon>
        <taxon>Euteleostomi</taxon>
        <taxon>Actinopterygii</taxon>
        <taxon>Neopterygii</taxon>
        <taxon>Teleostei</taxon>
        <taxon>Clupei</taxon>
        <taxon>Clupeiformes</taxon>
        <taxon>Clupeoidei</taxon>
        <taxon>Engraulidae</taxon>
        <taxon>Coilinae</taxon>
        <taxon>Coilia</taxon>
    </lineage>
</organism>
<evidence type="ECO:0000313" key="5">
    <source>
        <dbReference type="Proteomes" id="UP001591681"/>
    </source>
</evidence>
<feature type="compositionally biased region" description="Low complexity" evidence="2">
    <location>
        <begin position="238"/>
        <end position="248"/>
    </location>
</feature>
<dbReference type="AlphaFoldDB" id="A0ABD1KX03"/>
<sequence>MESFGETLQKLKEIYEQEVGGWQEKILGLTSQKNSDAQRIEELFGRNQQLREQQRALTENVKELENRLRAGLCDRCTVTQEMAKRRQQEYELSQLQSLQHISTLTNEMATLRSENKRLFGDLKSLRASLRTHNGYSAETASPEVRRSPAVVSPLPLCTNPKSTSSPAGGSIQKGEAGHGGLCITEGRYSTQTLNTLRALRWRSTAEVQTVMIENIVRRTEAPESSPLFPTSMLLLKNSTCSSSSSPTTPEKKRGSSNVHAPMPFRPRPIKSQSIPHPWHLPDNPDWVTMSVIAEGGTVIHHNPSMLLFPPMANSAPDPRQSAQERAASVQRRWPGSAPAVPKSTGSPQRGPLGQGEAVEKWEGPAPVVCEGWQGTSADSSAPSSEVAAANDAPLDLSGHVKASKGPQDPQASVRASPTDSPVSSSSSSWSSPPISSSSSVESAGSHGEQRLGEVTCQDDPEEGTQATGNSRTDKTGDPSADSETLKVPSFSISLRPVVVLENMKNNLSALNSSESWTLEGDEEEVKKEEKQDNPRKRMKLERETSSALQAPRLTERRTRMGGRPKERSLADAEQG</sequence>
<evidence type="ECO:0000256" key="1">
    <source>
        <dbReference type="SAM" id="Coils"/>
    </source>
</evidence>
<feature type="coiled-coil region" evidence="1">
    <location>
        <begin position="40"/>
        <end position="67"/>
    </location>
</feature>
<evidence type="ECO:0000259" key="3">
    <source>
        <dbReference type="Pfam" id="PF10482"/>
    </source>
</evidence>
<dbReference type="InterPro" id="IPR019518">
    <property type="entry name" value="CtIP_N"/>
</dbReference>
<reference evidence="4 5" key="1">
    <citation type="submission" date="2024-09" db="EMBL/GenBank/DDBJ databases">
        <title>A chromosome-level genome assembly of Gray's grenadier anchovy, Coilia grayii.</title>
        <authorList>
            <person name="Fu Z."/>
        </authorList>
    </citation>
    <scope>NUCLEOTIDE SEQUENCE [LARGE SCALE GENOMIC DNA]</scope>
    <source>
        <strain evidence="4">G4</strain>
        <tissue evidence="4">Muscle</tissue>
    </source>
</reference>
<dbReference type="PANTHER" id="PTHR15107:SF3">
    <property type="entry name" value="RBBP8 N-TERMINAL-LIKE PROTEIN"/>
    <property type="match status" value="1"/>
</dbReference>
<feature type="region of interest" description="Disordered" evidence="2">
    <location>
        <begin position="238"/>
        <end position="263"/>
    </location>
</feature>
<dbReference type="PANTHER" id="PTHR15107">
    <property type="entry name" value="RETINOBLASTOMA BINDING PROTEIN 8"/>
    <property type="match status" value="1"/>
</dbReference>
<dbReference type="InterPro" id="IPR033316">
    <property type="entry name" value="RBBP8-like"/>
</dbReference>
<feature type="compositionally biased region" description="Basic and acidic residues" evidence="2">
    <location>
        <begin position="524"/>
        <end position="544"/>
    </location>
</feature>